<dbReference type="InterPro" id="IPR013656">
    <property type="entry name" value="PAS_4"/>
</dbReference>
<feature type="domain" description="PAS" evidence="1">
    <location>
        <begin position="51"/>
        <end position="121"/>
    </location>
</feature>
<dbReference type="Pfam" id="PF08448">
    <property type="entry name" value="PAS_4"/>
    <property type="match status" value="1"/>
</dbReference>
<dbReference type="Pfam" id="PF00196">
    <property type="entry name" value="GerE"/>
    <property type="match status" value="1"/>
</dbReference>
<dbReference type="Gene3D" id="1.10.10.10">
    <property type="entry name" value="Winged helix-like DNA-binding domain superfamily/Winged helix DNA-binding domain"/>
    <property type="match status" value="1"/>
</dbReference>
<reference evidence="2" key="1">
    <citation type="submission" date="2021-04" db="EMBL/GenBank/DDBJ databases">
        <title>Dactylosporangium aurantiacum NRRL B-8018 full assembly.</title>
        <authorList>
            <person name="Hartkoorn R.C."/>
            <person name="Beaudoing E."/>
            <person name="Hot D."/>
        </authorList>
    </citation>
    <scope>NUCLEOTIDE SEQUENCE</scope>
    <source>
        <strain evidence="2">NRRL B-8018</strain>
    </source>
</reference>
<dbReference type="Proteomes" id="UP001058003">
    <property type="component" value="Chromosome"/>
</dbReference>
<name>A0A9Q9I8A1_9ACTN</name>
<evidence type="ECO:0000259" key="1">
    <source>
        <dbReference type="PROSITE" id="PS50112"/>
    </source>
</evidence>
<dbReference type="SUPFAM" id="SSF46894">
    <property type="entry name" value="C-terminal effector domain of the bipartite response regulators"/>
    <property type="match status" value="1"/>
</dbReference>
<accession>A0A9Q9I8A1</accession>
<dbReference type="NCBIfam" id="TIGR00229">
    <property type="entry name" value="sensory_box"/>
    <property type="match status" value="1"/>
</dbReference>
<dbReference type="InterPro" id="IPR000792">
    <property type="entry name" value="Tscrpt_reg_LuxR_C"/>
</dbReference>
<keyword evidence="3" id="KW-1185">Reference proteome</keyword>
<dbReference type="KEGG" id="daur:Daura_29810"/>
<dbReference type="InterPro" id="IPR000014">
    <property type="entry name" value="PAS"/>
</dbReference>
<dbReference type="EMBL" id="CP073767">
    <property type="protein sequence ID" value="UWZ50986.1"/>
    <property type="molecule type" value="Genomic_DNA"/>
</dbReference>
<gene>
    <name evidence="2" type="ORF">Daura_29810</name>
</gene>
<dbReference type="SUPFAM" id="SSF55785">
    <property type="entry name" value="PYP-like sensor domain (PAS domain)"/>
    <property type="match status" value="1"/>
</dbReference>
<dbReference type="InterPro" id="IPR035965">
    <property type="entry name" value="PAS-like_dom_sf"/>
</dbReference>
<dbReference type="CDD" id="cd00130">
    <property type="entry name" value="PAS"/>
    <property type="match status" value="1"/>
</dbReference>
<dbReference type="GO" id="GO:0006355">
    <property type="term" value="P:regulation of DNA-templated transcription"/>
    <property type="evidence" value="ECO:0007669"/>
    <property type="project" value="InterPro"/>
</dbReference>
<dbReference type="SMART" id="SM00091">
    <property type="entry name" value="PAS"/>
    <property type="match status" value="1"/>
</dbReference>
<dbReference type="GO" id="GO:0003677">
    <property type="term" value="F:DNA binding"/>
    <property type="evidence" value="ECO:0007669"/>
    <property type="project" value="InterPro"/>
</dbReference>
<dbReference type="InterPro" id="IPR036388">
    <property type="entry name" value="WH-like_DNA-bd_sf"/>
</dbReference>
<dbReference type="AlphaFoldDB" id="A0A9Q9I8A1"/>
<dbReference type="InterPro" id="IPR016032">
    <property type="entry name" value="Sig_transdc_resp-reg_C-effctor"/>
</dbReference>
<evidence type="ECO:0000313" key="2">
    <source>
        <dbReference type="EMBL" id="UWZ50986.1"/>
    </source>
</evidence>
<evidence type="ECO:0000313" key="3">
    <source>
        <dbReference type="Proteomes" id="UP001058003"/>
    </source>
</evidence>
<dbReference type="PROSITE" id="PS50112">
    <property type="entry name" value="PAS"/>
    <property type="match status" value="1"/>
</dbReference>
<sequence length="257" mass="28573">MSMLLVGNLKADVRDATQTDPLHRQNRSETLPEQHCSFAQQYPALVGASEYGELFLSIVERTGVGLAVLNPQLRIQQTNEALLEHCGQPRFDLHGFDFSELLHPSVRQHMRRQFERLLTGRSGRFVEHLAALWATRTAFTGSLTGMAVQGDAGQLKTIVVLVAPDKGEDDRRVLISPNKILTEINAKILEGVATGVPTVQLAAKLYLSRQGIEYHVSNMLRQFKVPNRAALVSKAYSMGLFGVGSWPPKVLSEYVRR</sequence>
<dbReference type="OrthoDB" id="3176919at2"/>
<dbReference type="SMART" id="SM00421">
    <property type="entry name" value="HTH_LUXR"/>
    <property type="match status" value="1"/>
</dbReference>
<organism evidence="2 3">
    <name type="scientific">Dactylosporangium aurantiacum</name>
    <dbReference type="NCBI Taxonomy" id="35754"/>
    <lineage>
        <taxon>Bacteria</taxon>
        <taxon>Bacillati</taxon>
        <taxon>Actinomycetota</taxon>
        <taxon>Actinomycetes</taxon>
        <taxon>Micromonosporales</taxon>
        <taxon>Micromonosporaceae</taxon>
        <taxon>Dactylosporangium</taxon>
    </lineage>
</organism>
<proteinExistence type="predicted"/>
<protein>
    <submittedName>
        <fullName evidence="2">PAS domain-containing protein</fullName>
    </submittedName>
</protein>
<dbReference type="Gene3D" id="3.30.450.20">
    <property type="entry name" value="PAS domain"/>
    <property type="match status" value="1"/>
</dbReference>